<dbReference type="STRING" id="420404.SAMN05421793_10655"/>
<dbReference type="Gene3D" id="3.90.550.10">
    <property type="entry name" value="Spore Coat Polysaccharide Biosynthesis Protein SpsA, Chain A"/>
    <property type="match status" value="1"/>
</dbReference>
<organism evidence="2 3">
    <name type="scientific">Epilithonimonas hominis</name>
    <dbReference type="NCBI Taxonomy" id="420404"/>
    <lineage>
        <taxon>Bacteria</taxon>
        <taxon>Pseudomonadati</taxon>
        <taxon>Bacteroidota</taxon>
        <taxon>Flavobacteriia</taxon>
        <taxon>Flavobacteriales</taxon>
        <taxon>Weeksellaceae</taxon>
        <taxon>Chryseobacterium group</taxon>
        <taxon>Epilithonimonas</taxon>
    </lineage>
</organism>
<dbReference type="RefSeq" id="WP_089768584.1">
    <property type="nucleotide sequence ID" value="NZ_FNWX01000006.1"/>
</dbReference>
<evidence type="ECO:0000313" key="2">
    <source>
        <dbReference type="EMBL" id="SEH47751.1"/>
    </source>
</evidence>
<proteinExistence type="predicted"/>
<dbReference type="InterPro" id="IPR029044">
    <property type="entry name" value="Nucleotide-diphossugar_trans"/>
</dbReference>
<dbReference type="GO" id="GO:0016740">
    <property type="term" value="F:transferase activity"/>
    <property type="evidence" value="ECO:0007669"/>
    <property type="project" value="UniProtKB-KW"/>
</dbReference>
<accession>A0A1H6IKD1</accession>
<sequence>MVLSIIIPCYNCQDNILLLLQNISKQFSYSLELVLVNDGSTDDTKKIISQFIKENPHLNINFFSGKNQGAAKARQKGLNLATGEYIFFIDADDEIASDLVSTVSEAIKENPDMIYFSSVMKEIASGKEHYKVKFDKDEVFTDHNAFLKRQLEHRNYTAAVWTYVFRKSLLVESGAHFTDRKVHEDHLFTVALIAHSKKIMGLSKTLYTQIRSTGSLTTSKKKPEYAADRYVAYKECYDYMKTFFNNEVLQLYKTWSLEHCNIVWNEILPGRMNKLNLGYIRFFLSEWSYILKK</sequence>
<dbReference type="CDD" id="cd00761">
    <property type="entry name" value="Glyco_tranf_GTA_type"/>
    <property type="match status" value="1"/>
</dbReference>
<dbReference type="EMBL" id="FNWX01000006">
    <property type="protein sequence ID" value="SEH47751.1"/>
    <property type="molecule type" value="Genomic_DNA"/>
</dbReference>
<name>A0A1H6IKD1_9FLAO</name>
<dbReference type="Pfam" id="PF00535">
    <property type="entry name" value="Glycos_transf_2"/>
    <property type="match status" value="1"/>
</dbReference>
<dbReference type="InterPro" id="IPR050834">
    <property type="entry name" value="Glycosyltransf_2"/>
</dbReference>
<dbReference type="AlphaFoldDB" id="A0A1H6IKD1"/>
<dbReference type="PANTHER" id="PTHR43685">
    <property type="entry name" value="GLYCOSYLTRANSFERASE"/>
    <property type="match status" value="1"/>
</dbReference>
<dbReference type="PANTHER" id="PTHR43685:SF2">
    <property type="entry name" value="GLYCOSYLTRANSFERASE 2-LIKE DOMAIN-CONTAINING PROTEIN"/>
    <property type="match status" value="1"/>
</dbReference>
<keyword evidence="2" id="KW-0808">Transferase</keyword>
<keyword evidence="3" id="KW-1185">Reference proteome</keyword>
<feature type="domain" description="Glycosyltransferase 2-like" evidence="1">
    <location>
        <begin position="4"/>
        <end position="139"/>
    </location>
</feature>
<reference evidence="3" key="1">
    <citation type="submission" date="2016-10" db="EMBL/GenBank/DDBJ databases">
        <authorList>
            <person name="Varghese N."/>
            <person name="Submissions S."/>
        </authorList>
    </citation>
    <scope>NUCLEOTIDE SEQUENCE [LARGE SCALE GENOMIC DNA]</scope>
    <source>
        <strain evidence="3">DSM 19326</strain>
    </source>
</reference>
<gene>
    <name evidence="2" type="ORF">SAMN05421793_10655</name>
</gene>
<dbReference type="InterPro" id="IPR001173">
    <property type="entry name" value="Glyco_trans_2-like"/>
</dbReference>
<dbReference type="SUPFAM" id="SSF53448">
    <property type="entry name" value="Nucleotide-diphospho-sugar transferases"/>
    <property type="match status" value="1"/>
</dbReference>
<evidence type="ECO:0000313" key="3">
    <source>
        <dbReference type="Proteomes" id="UP000198555"/>
    </source>
</evidence>
<protein>
    <submittedName>
        <fullName evidence="2">Glycosyltransferase involved in cell wall bisynthesis</fullName>
    </submittedName>
</protein>
<dbReference type="Proteomes" id="UP000198555">
    <property type="component" value="Unassembled WGS sequence"/>
</dbReference>
<evidence type="ECO:0000259" key="1">
    <source>
        <dbReference type="Pfam" id="PF00535"/>
    </source>
</evidence>